<proteinExistence type="predicted"/>
<evidence type="ECO:0000313" key="4">
    <source>
        <dbReference type="EMBL" id="MBB5897184.1"/>
    </source>
</evidence>
<reference evidence="4 5" key="1">
    <citation type="submission" date="2020-08" db="EMBL/GenBank/DDBJ databases">
        <title>Sequencing the genomes of 1000 actinobacteria strains.</title>
        <authorList>
            <person name="Klenk H.-P."/>
        </authorList>
    </citation>
    <scope>NUCLEOTIDE SEQUENCE [LARGE SCALE GENOMIC DNA]</scope>
    <source>
        <strain evidence="4 5">DSM 43851</strain>
    </source>
</reference>
<dbReference type="GO" id="GO:0005829">
    <property type="term" value="C:cytosol"/>
    <property type="evidence" value="ECO:0007669"/>
    <property type="project" value="TreeGrafter"/>
</dbReference>
<protein>
    <submittedName>
        <fullName evidence="4">ADP-heptose:LPS heptosyltransferase</fullName>
    </submittedName>
</protein>
<dbReference type="InterPro" id="IPR002201">
    <property type="entry name" value="Glyco_trans_9"/>
</dbReference>
<feature type="transmembrane region" description="Helical" evidence="3">
    <location>
        <begin position="7"/>
        <end position="29"/>
    </location>
</feature>
<accession>A0A7W9KSM5</accession>
<keyword evidence="3" id="KW-1133">Transmembrane helix</keyword>
<comment type="caution">
    <text evidence="4">The sequence shown here is derived from an EMBL/GenBank/DDBJ whole genome shotgun (WGS) entry which is preliminary data.</text>
</comment>
<keyword evidence="2 4" id="KW-0808">Transferase</keyword>
<dbReference type="Proteomes" id="UP000585638">
    <property type="component" value="Unassembled WGS sequence"/>
</dbReference>
<evidence type="ECO:0000256" key="1">
    <source>
        <dbReference type="ARBA" id="ARBA00022676"/>
    </source>
</evidence>
<dbReference type="EMBL" id="JACHIR010000002">
    <property type="protein sequence ID" value="MBB5897184.1"/>
    <property type="molecule type" value="Genomic_DNA"/>
</dbReference>
<evidence type="ECO:0000256" key="3">
    <source>
        <dbReference type="SAM" id="Phobius"/>
    </source>
</evidence>
<dbReference type="InterPro" id="IPR051199">
    <property type="entry name" value="LPS_LOS_Heptosyltrfase"/>
</dbReference>
<dbReference type="SUPFAM" id="SSF53756">
    <property type="entry name" value="UDP-Glycosyltransferase/glycogen phosphorylase"/>
    <property type="match status" value="1"/>
</dbReference>
<dbReference type="Gene3D" id="3.40.50.2000">
    <property type="entry name" value="Glycogen Phosphorylase B"/>
    <property type="match status" value="2"/>
</dbReference>
<evidence type="ECO:0000313" key="5">
    <source>
        <dbReference type="Proteomes" id="UP000585638"/>
    </source>
</evidence>
<dbReference type="Pfam" id="PF01075">
    <property type="entry name" value="Glyco_transf_9"/>
    <property type="match status" value="1"/>
</dbReference>
<keyword evidence="3" id="KW-0472">Membrane</keyword>
<dbReference type="GO" id="GO:0009244">
    <property type="term" value="P:lipopolysaccharide core region biosynthetic process"/>
    <property type="evidence" value="ECO:0007669"/>
    <property type="project" value="TreeGrafter"/>
</dbReference>
<organism evidence="4 5">
    <name type="scientific">Kutzneria kofuensis</name>
    <dbReference type="NCBI Taxonomy" id="103725"/>
    <lineage>
        <taxon>Bacteria</taxon>
        <taxon>Bacillati</taxon>
        <taxon>Actinomycetota</taxon>
        <taxon>Actinomycetes</taxon>
        <taxon>Pseudonocardiales</taxon>
        <taxon>Pseudonocardiaceae</taxon>
        <taxon>Kutzneria</taxon>
    </lineage>
</organism>
<sequence length="299" mass="31888">MGDFRRILVIELLGGIGDLLMVLPAVHALGRRYVGARVTVLTEEPGAELLRTDPWVAEVSTSTDVRGELARVDPDLVVSTSMHSGIPGLVAAHGCRAVTDLWRNPPADQRIPVRYLEILRAEGLIGETDPTPRVHLTADELERGRQVVGDVKRPVVLVRDSGMAVKRWPYFDELAEVVPVLELPAMSLRELGACFAAVASVGGVVVGGDTGPVRLAEAMGARVVGLFGPTTVERYGYGDGNLQGLPECPHRRPLAITEQPCWWSARCPLAEDGPACMAAISVRDVLGRLSGGGAGRASV</sequence>
<keyword evidence="5" id="KW-1185">Reference proteome</keyword>
<dbReference type="GO" id="GO:0008713">
    <property type="term" value="F:ADP-heptose-lipopolysaccharide heptosyltransferase activity"/>
    <property type="evidence" value="ECO:0007669"/>
    <property type="project" value="TreeGrafter"/>
</dbReference>
<evidence type="ECO:0000256" key="2">
    <source>
        <dbReference type="ARBA" id="ARBA00022679"/>
    </source>
</evidence>
<dbReference type="PANTHER" id="PTHR30160">
    <property type="entry name" value="TETRAACYLDISACCHARIDE 4'-KINASE-RELATED"/>
    <property type="match status" value="1"/>
</dbReference>
<gene>
    <name evidence="4" type="ORF">BJ998_008443</name>
</gene>
<dbReference type="RefSeq" id="WP_184869639.1">
    <property type="nucleotide sequence ID" value="NZ_JACHIR010000002.1"/>
</dbReference>
<name>A0A7W9KSM5_9PSEU</name>
<keyword evidence="1" id="KW-0328">Glycosyltransferase</keyword>
<keyword evidence="3" id="KW-0812">Transmembrane</keyword>
<dbReference type="AlphaFoldDB" id="A0A7W9KSM5"/>